<keyword evidence="2" id="KW-1133">Transmembrane helix</keyword>
<feature type="transmembrane region" description="Helical" evidence="2">
    <location>
        <begin position="12"/>
        <end position="33"/>
    </location>
</feature>
<feature type="transmembrane region" description="Helical" evidence="2">
    <location>
        <begin position="115"/>
        <end position="133"/>
    </location>
</feature>
<reference evidence="3 4" key="1">
    <citation type="submission" date="2023-09" db="EMBL/GenBank/DDBJ databases">
        <title>Pangenome analysis of Batrachochytrium dendrobatidis and related Chytrids.</title>
        <authorList>
            <person name="Yacoub M.N."/>
            <person name="Stajich J.E."/>
            <person name="James T.Y."/>
        </authorList>
    </citation>
    <scope>NUCLEOTIDE SEQUENCE [LARGE SCALE GENOMIC DNA]</scope>
    <source>
        <strain evidence="3 4">JEL0888</strain>
    </source>
</reference>
<feature type="transmembrane region" description="Helical" evidence="2">
    <location>
        <begin position="74"/>
        <end position="94"/>
    </location>
</feature>
<comment type="caution">
    <text evidence="3">The sequence shown here is derived from an EMBL/GenBank/DDBJ whole genome shotgun (WGS) entry which is preliminary data.</text>
</comment>
<feature type="transmembrane region" description="Helical" evidence="2">
    <location>
        <begin position="153"/>
        <end position="172"/>
    </location>
</feature>
<keyword evidence="2" id="KW-0472">Membrane</keyword>
<keyword evidence="2" id="KW-0812">Transmembrane</keyword>
<evidence type="ECO:0000256" key="1">
    <source>
        <dbReference type="SAM" id="MobiDB-lite"/>
    </source>
</evidence>
<keyword evidence="4" id="KW-1185">Reference proteome</keyword>
<evidence type="ECO:0000313" key="3">
    <source>
        <dbReference type="EMBL" id="KAL2911166.1"/>
    </source>
</evidence>
<dbReference type="Proteomes" id="UP001527925">
    <property type="component" value="Unassembled WGS sequence"/>
</dbReference>
<sequence length="344" mass="36802">MTAIEDCDAMTNLASLLVTLVSIVASALILASSRQPSILKALQQPPFVASALWLATYVATIAAYPLVGTVLGDVVLTAASWVLDFAARIVLLWFTLRRLQAVWRGAERGLRIATWAVQVAHVGALAAVLATLVPAPPTDPETGQPLPLYRAMGSAYVATGVLVTSLDAVFIVRLHRLRRRAHAIHIEGIRLDAFVRAGAAMAACVGLEVAMLVVIATGIDPLWAYYGIAFAFRCVFSEVISEAVREAVTDENAGGDSAAAKGDLWSQASAQEHLAKSGGVMLDARNRRRASLAFHSNTNLNQLAMRTQQQQQHQQQQGQPETMLPPGFGDDEPSSEDPESDANT</sequence>
<accession>A0ABR4MV92</accession>
<feature type="compositionally biased region" description="Low complexity" evidence="1">
    <location>
        <begin position="308"/>
        <end position="319"/>
    </location>
</feature>
<name>A0ABR4MV92_9FUNG</name>
<dbReference type="EMBL" id="JADGIZ020000145">
    <property type="protein sequence ID" value="KAL2911166.1"/>
    <property type="molecule type" value="Genomic_DNA"/>
</dbReference>
<gene>
    <name evidence="3" type="ORF">HK105_209374</name>
</gene>
<organism evidence="3 4">
    <name type="scientific">Polyrhizophydium stewartii</name>
    <dbReference type="NCBI Taxonomy" id="2732419"/>
    <lineage>
        <taxon>Eukaryota</taxon>
        <taxon>Fungi</taxon>
        <taxon>Fungi incertae sedis</taxon>
        <taxon>Chytridiomycota</taxon>
        <taxon>Chytridiomycota incertae sedis</taxon>
        <taxon>Chytridiomycetes</taxon>
        <taxon>Rhizophydiales</taxon>
        <taxon>Rhizophydiales incertae sedis</taxon>
        <taxon>Polyrhizophydium</taxon>
    </lineage>
</organism>
<feature type="transmembrane region" description="Helical" evidence="2">
    <location>
        <begin position="193"/>
        <end position="216"/>
    </location>
</feature>
<feature type="transmembrane region" description="Helical" evidence="2">
    <location>
        <begin position="45"/>
        <end position="68"/>
    </location>
</feature>
<feature type="region of interest" description="Disordered" evidence="1">
    <location>
        <begin position="305"/>
        <end position="344"/>
    </location>
</feature>
<evidence type="ECO:0000256" key="2">
    <source>
        <dbReference type="SAM" id="Phobius"/>
    </source>
</evidence>
<evidence type="ECO:0000313" key="4">
    <source>
        <dbReference type="Proteomes" id="UP001527925"/>
    </source>
</evidence>
<proteinExistence type="predicted"/>
<feature type="compositionally biased region" description="Acidic residues" evidence="1">
    <location>
        <begin position="329"/>
        <end position="344"/>
    </location>
</feature>
<protein>
    <submittedName>
        <fullName evidence="3">Uncharacterized protein</fullName>
    </submittedName>
</protein>